<dbReference type="PANTHER" id="PTHR43639:SF1">
    <property type="entry name" value="SHORT-CHAIN DEHYDROGENASE_REDUCTASE FAMILY PROTEIN"/>
    <property type="match status" value="1"/>
</dbReference>
<protein>
    <submittedName>
        <fullName evidence="4">Short-chain dehydrogenase</fullName>
    </submittedName>
</protein>
<keyword evidence="2" id="KW-0560">Oxidoreductase</keyword>
<dbReference type="PANTHER" id="PTHR43639">
    <property type="entry name" value="OXIDOREDUCTASE, SHORT-CHAIN DEHYDROGENASE/REDUCTASE FAMILY (AFU_ORTHOLOGUE AFUA_5G02870)"/>
    <property type="match status" value="1"/>
</dbReference>
<dbReference type="NCBIfam" id="NF005559">
    <property type="entry name" value="PRK07231.1"/>
    <property type="match status" value="1"/>
</dbReference>
<dbReference type="SMART" id="SM00822">
    <property type="entry name" value="PKS_KR"/>
    <property type="match status" value="1"/>
</dbReference>
<dbReference type="AlphaFoldDB" id="A0A9N7KZV6"/>
<name>A0A9N7KZV6_9BACT</name>
<dbReference type="InterPro" id="IPR002347">
    <property type="entry name" value="SDR_fam"/>
</dbReference>
<evidence type="ECO:0000256" key="1">
    <source>
        <dbReference type="ARBA" id="ARBA00006484"/>
    </source>
</evidence>
<reference evidence="4 5" key="1">
    <citation type="journal article" date="2019" name="Int. J. Syst. Evol. Microbiol.">
        <title>Capsulimonas corticalis gen. nov., sp. nov., an aerobic capsulated bacterium, of a novel bacterial order, Capsulimonadales ord. nov., of the class Armatimonadia of the phylum Armatimonadetes.</title>
        <authorList>
            <person name="Li J."/>
            <person name="Kudo C."/>
            <person name="Tonouchi A."/>
        </authorList>
    </citation>
    <scope>NUCLEOTIDE SEQUENCE [LARGE SCALE GENOMIC DNA]</scope>
    <source>
        <strain evidence="4 5">AX-7</strain>
    </source>
</reference>
<dbReference type="KEGG" id="ccot:CCAX7_007470"/>
<dbReference type="InterPro" id="IPR057326">
    <property type="entry name" value="KR_dom"/>
</dbReference>
<feature type="domain" description="Ketoreductase" evidence="3">
    <location>
        <begin position="18"/>
        <end position="202"/>
    </location>
</feature>
<dbReference type="InterPro" id="IPR036291">
    <property type="entry name" value="NAD(P)-bd_dom_sf"/>
</dbReference>
<evidence type="ECO:0000259" key="3">
    <source>
        <dbReference type="SMART" id="SM00822"/>
    </source>
</evidence>
<dbReference type="FunFam" id="3.40.50.720:FF:000084">
    <property type="entry name" value="Short-chain dehydrogenase reductase"/>
    <property type="match status" value="1"/>
</dbReference>
<evidence type="ECO:0000313" key="5">
    <source>
        <dbReference type="Proteomes" id="UP000287394"/>
    </source>
</evidence>
<dbReference type="InterPro" id="IPR020904">
    <property type="entry name" value="Sc_DH/Rdtase_CS"/>
</dbReference>
<comment type="similarity">
    <text evidence="1">Belongs to the short-chain dehydrogenases/reductases (SDR) family.</text>
</comment>
<dbReference type="EMBL" id="AP025739">
    <property type="protein sequence ID" value="BDI28696.1"/>
    <property type="molecule type" value="Genomic_DNA"/>
</dbReference>
<dbReference type="PROSITE" id="PS00061">
    <property type="entry name" value="ADH_SHORT"/>
    <property type="match status" value="1"/>
</dbReference>
<dbReference type="PRINTS" id="PR00081">
    <property type="entry name" value="GDHRDH"/>
</dbReference>
<dbReference type="GO" id="GO:0016491">
    <property type="term" value="F:oxidoreductase activity"/>
    <property type="evidence" value="ECO:0007669"/>
    <property type="project" value="UniProtKB-KW"/>
</dbReference>
<keyword evidence="5" id="KW-1185">Reference proteome</keyword>
<dbReference type="Pfam" id="PF13561">
    <property type="entry name" value="adh_short_C2"/>
    <property type="match status" value="1"/>
</dbReference>
<accession>A0A9N7KZV6</accession>
<dbReference type="PRINTS" id="PR00080">
    <property type="entry name" value="SDRFAMILY"/>
</dbReference>
<dbReference type="SUPFAM" id="SSF51735">
    <property type="entry name" value="NAD(P)-binding Rossmann-fold domains"/>
    <property type="match status" value="1"/>
</dbReference>
<evidence type="ECO:0000313" key="4">
    <source>
        <dbReference type="EMBL" id="BDI28696.1"/>
    </source>
</evidence>
<dbReference type="Gene3D" id="3.40.50.720">
    <property type="entry name" value="NAD(P)-binding Rossmann-like Domain"/>
    <property type="match status" value="1"/>
</dbReference>
<evidence type="ECO:0000256" key="2">
    <source>
        <dbReference type="ARBA" id="ARBA00023002"/>
    </source>
</evidence>
<dbReference type="Proteomes" id="UP000287394">
    <property type="component" value="Chromosome"/>
</dbReference>
<proteinExistence type="inferred from homology"/>
<sequence length="266" mass="28009">MEMMQNVAAPAGGTLQGKIALITGGSRGIGRAIALRYAREGAAVVVHYNRNTEAAQSLEREITDNGGQAFLASADLATLRGVETLFESLDAVLRKHCGTDQFDILVNNAAIAPRTALEDTTEAIFDEVFAVNVKAPFFIVQQALPRLREGGRIINVSSVVTRIGYPAEAPYSMTKGALNTLTLLLAKQLGPRGVTVNSLSPGVIDTDMNAQMLSAPAARQYCETIAALGRIGTPEDVADAAAFLASPDSRWVTGQCLDVSGGSFIG</sequence>
<organism evidence="4 5">
    <name type="scientific">Capsulimonas corticalis</name>
    <dbReference type="NCBI Taxonomy" id="2219043"/>
    <lineage>
        <taxon>Bacteria</taxon>
        <taxon>Bacillati</taxon>
        <taxon>Armatimonadota</taxon>
        <taxon>Armatimonadia</taxon>
        <taxon>Capsulimonadales</taxon>
        <taxon>Capsulimonadaceae</taxon>
        <taxon>Capsulimonas</taxon>
    </lineage>
</organism>
<gene>
    <name evidence="4" type="ORF">CCAX7_007470</name>
</gene>